<name>A0A0F8Y213_9ZZZZ</name>
<feature type="domain" description="Phage tail tape measure protein" evidence="2">
    <location>
        <begin position="85"/>
        <end position="211"/>
    </location>
</feature>
<reference evidence="3" key="1">
    <citation type="journal article" date="2015" name="Nature">
        <title>Complex archaea that bridge the gap between prokaryotes and eukaryotes.</title>
        <authorList>
            <person name="Spang A."/>
            <person name="Saw J.H."/>
            <person name="Jorgensen S.L."/>
            <person name="Zaremba-Niedzwiedzka K."/>
            <person name="Martijn J."/>
            <person name="Lind A.E."/>
            <person name="van Eijk R."/>
            <person name="Schleper C."/>
            <person name="Guy L."/>
            <person name="Ettema T.J."/>
        </authorList>
    </citation>
    <scope>NUCLEOTIDE SEQUENCE</scope>
</reference>
<evidence type="ECO:0000259" key="2">
    <source>
        <dbReference type="Pfam" id="PF10145"/>
    </source>
</evidence>
<organism evidence="3">
    <name type="scientific">marine sediment metagenome</name>
    <dbReference type="NCBI Taxonomy" id="412755"/>
    <lineage>
        <taxon>unclassified sequences</taxon>
        <taxon>metagenomes</taxon>
        <taxon>ecological metagenomes</taxon>
    </lineage>
</organism>
<evidence type="ECO:0000313" key="3">
    <source>
        <dbReference type="EMBL" id="KKK75343.1"/>
    </source>
</evidence>
<comment type="caution">
    <text evidence="3">The sequence shown here is derived from an EMBL/GenBank/DDBJ whole genome shotgun (WGS) entry which is preliminary data.</text>
</comment>
<dbReference type="AlphaFoldDB" id="A0A0F8Y213"/>
<feature type="non-terminal residue" evidence="3">
    <location>
        <position position="213"/>
    </location>
</feature>
<dbReference type="Pfam" id="PF10145">
    <property type="entry name" value="PhageMin_Tail"/>
    <property type="match status" value="1"/>
</dbReference>
<proteinExistence type="predicted"/>
<accession>A0A0F8Y213</accession>
<dbReference type="EMBL" id="LAZR01055911">
    <property type="protein sequence ID" value="KKK75343.1"/>
    <property type="molecule type" value="Genomic_DNA"/>
</dbReference>
<gene>
    <name evidence="3" type="ORF">LCGC14_2874640</name>
</gene>
<protein>
    <recommendedName>
        <fullName evidence="2">Phage tail tape measure protein domain-containing protein</fullName>
    </recommendedName>
</protein>
<keyword evidence="1" id="KW-1188">Viral release from host cell</keyword>
<dbReference type="NCBIfam" id="TIGR01760">
    <property type="entry name" value="tape_meas_TP901"/>
    <property type="match status" value="1"/>
</dbReference>
<dbReference type="PANTHER" id="PTHR37813:SF1">
    <property type="entry name" value="FELS-2 PROPHAGE PROTEIN"/>
    <property type="match status" value="1"/>
</dbReference>
<dbReference type="PANTHER" id="PTHR37813">
    <property type="entry name" value="FELS-2 PROPHAGE PROTEIN"/>
    <property type="match status" value="1"/>
</dbReference>
<evidence type="ECO:0000256" key="1">
    <source>
        <dbReference type="ARBA" id="ARBA00022612"/>
    </source>
</evidence>
<sequence>MAASTDLLIRLRADGKQAIGELGRVDGAMGKLQRGVGRAATAGAVALAGLAAAGIKEFASFERGMNEVFTLLPQISGVAMDKMSEQVKTLAVDMGVLPEDVVPALYQSISAGVPEKNVFGFLETATQLSIAGVTDLETAVDGLTTITNAYGVENISAQEAADSLFTAMKLGKTTVGEMSASLFQVVPAAAAAGITIDEVGAALAAITAQGTPT</sequence>
<dbReference type="InterPro" id="IPR010090">
    <property type="entry name" value="Phage_tape_meas"/>
</dbReference>